<proteinExistence type="predicted"/>
<comment type="caution">
    <text evidence="1">The sequence shown here is derived from an EMBL/GenBank/DDBJ whole genome shotgun (WGS) entry which is preliminary data.</text>
</comment>
<gene>
    <name evidence="1" type="ORF">QLQ12_20290</name>
</gene>
<dbReference type="InterPro" id="IPR022536">
    <property type="entry name" value="EspC"/>
</dbReference>
<dbReference type="EMBL" id="JASCTH010000013">
    <property type="protein sequence ID" value="MDI6100957.1"/>
    <property type="molecule type" value="Genomic_DNA"/>
</dbReference>
<keyword evidence="2" id="KW-1185">Reference proteome</keyword>
<sequence>MAVPELHIDVEAVGSHATMVDNIADMLAEVAAATSYLDQHDEVYGEWPSVLILPFLNMAQDHAVQEMRTGTDATAHLADLLRALTVNISLTDSEAAQILSFREPGR</sequence>
<protein>
    <submittedName>
        <fullName evidence="1">Type VII secretion target</fullName>
    </submittedName>
</protein>
<organism evidence="1 2">
    <name type="scientific">Actinoplanes sandaracinus</name>
    <dbReference type="NCBI Taxonomy" id="3045177"/>
    <lineage>
        <taxon>Bacteria</taxon>
        <taxon>Bacillati</taxon>
        <taxon>Actinomycetota</taxon>
        <taxon>Actinomycetes</taxon>
        <taxon>Micromonosporales</taxon>
        <taxon>Micromonosporaceae</taxon>
        <taxon>Actinoplanes</taxon>
    </lineage>
</organism>
<dbReference type="Pfam" id="PF10824">
    <property type="entry name" value="T7SS_ESX_EspC"/>
    <property type="match status" value="1"/>
</dbReference>
<dbReference type="Proteomes" id="UP001241758">
    <property type="component" value="Unassembled WGS sequence"/>
</dbReference>
<dbReference type="RefSeq" id="WP_282761795.1">
    <property type="nucleotide sequence ID" value="NZ_JASCTH010000013.1"/>
</dbReference>
<evidence type="ECO:0000313" key="2">
    <source>
        <dbReference type="Proteomes" id="UP001241758"/>
    </source>
</evidence>
<evidence type="ECO:0000313" key="1">
    <source>
        <dbReference type="EMBL" id="MDI6100957.1"/>
    </source>
</evidence>
<name>A0ABT6WMJ4_9ACTN</name>
<reference evidence="1 2" key="1">
    <citation type="submission" date="2023-05" db="EMBL/GenBank/DDBJ databases">
        <title>Actinoplanes sp. NEAU-A12 genome sequencing.</title>
        <authorList>
            <person name="Wang Z.-S."/>
        </authorList>
    </citation>
    <scope>NUCLEOTIDE SEQUENCE [LARGE SCALE GENOMIC DNA]</scope>
    <source>
        <strain evidence="1 2">NEAU-A12</strain>
    </source>
</reference>
<accession>A0ABT6WMJ4</accession>